<reference evidence="1 2" key="1">
    <citation type="submission" date="2023-02" db="EMBL/GenBank/DDBJ databases">
        <title>LHISI_Scaffold_Assembly.</title>
        <authorList>
            <person name="Stuart O.P."/>
            <person name="Cleave R."/>
            <person name="Magrath M.J.L."/>
            <person name="Mikheyev A.S."/>
        </authorList>
    </citation>
    <scope>NUCLEOTIDE SEQUENCE [LARGE SCALE GENOMIC DNA]</scope>
    <source>
        <strain evidence="1">Daus_M_001</strain>
        <tissue evidence="1">Leg muscle</tissue>
    </source>
</reference>
<feature type="non-terminal residue" evidence="1">
    <location>
        <position position="98"/>
    </location>
</feature>
<name>A0ABQ9HZ81_9NEOP</name>
<evidence type="ECO:0000313" key="2">
    <source>
        <dbReference type="Proteomes" id="UP001159363"/>
    </source>
</evidence>
<organism evidence="1 2">
    <name type="scientific">Dryococelus australis</name>
    <dbReference type="NCBI Taxonomy" id="614101"/>
    <lineage>
        <taxon>Eukaryota</taxon>
        <taxon>Metazoa</taxon>
        <taxon>Ecdysozoa</taxon>
        <taxon>Arthropoda</taxon>
        <taxon>Hexapoda</taxon>
        <taxon>Insecta</taxon>
        <taxon>Pterygota</taxon>
        <taxon>Neoptera</taxon>
        <taxon>Polyneoptera</taxon>
        <taxon>Phasmatodea</taxon>
        <taxon>Verophasmatodea</taxon>
        <taxon>Anareolatae</taxon>
        <taxon>Phasmatidae</taxon>
        <taxon>Eurycanthinae</taxon>
        <taxon>Dryococelus</taxon>
    </lineage>
</organism>
<keyword evidence="2" id="KW-1185">Reference proteome</keyword>
<gene>
    <name evidence="1" type="ORF">PR048_009170</name>
</gene>
<evidence type="ECO:0008006" key="3">
    <source>
        <dbReference type="Google" id="ProtNLM"/>
    </source>
</evidence>
<comment type="caution">
    <text evidence="1">The sequence shown here is derived from an EMBL/GenBank/DDBJ whole genome shotgun (WGS) entry which is preliminary data.</text>
</comment>
<evidence type="ECO:0000313" key="1">
    <source>
        <dbReference type="EMBL" id="KAJ8889669.1"/>
    </source>
</evidence>
<dbReference type="Proteomes" id="UP001159363">
    <property type="component" value="Chromosome 3"/>
</dbReference>
<dbReference type="EMBL" id="JARBHB010000003">
    <property type="protein sequence ID" value="KAJ8889669.1"/>
    <property type="molecule type" value="Genomic_DNA"/>
</dbReference>
<accession>A0ABQ9HZ81</accession>
<sequence length="98" mass="10801">MVHCSGALLLCKLMNGDVLFNNSTGWLDQWKKRHGICELAITALPNKRKNAKEQITVLACSKAVENHTLPLMVSGMLAKPKAFENLNISSLPEAQQNL</sequence>
<protein>
    <recommendedName>
        <fullName evidence="3">HTH CENPB-type domain-containing protein</fullName>
    </recommendedName>
</protein>
<proteinExistence type="predicted"/>